<protein>
    <submittedName>
        <fullName evidence="10">Mechanosensitive ion channel family protein</fullName>
    </submittedName>
</protein>
<dbReference type="InterPro" id="IPR023408">
    <property type="entry name" value="MscS_beta-dom_sf"/>
</dbReference>
<evidence type="ECO:0000256" key="5">
    <source>
        <dbReference type="ARBA" id="ARBA00022989"/>
    </source>
</evidence>
<comment type="caution">
    <text evidence="10">The sequence shown here is derived from an EMBL/GenBank/DDBJ whole genome shotgun (WGS) entry which is preliminary data.</text>
</comment>
<dbReference type="InterPro" id="IPR045275">
    <property type="entry name" value="MscS_archaea/bacteria_type"/>
</dbReference>
<accession>A0ABW5XHB1</accession>
<dbReference type="Gene3D" id="3.30.70.100">
    <property type="match status" value="1"/>
</dbReference>
<gene>
    <name evidence="10" type="ORF">ACFSYC_00220</name>
</gene>
<dbReference type="Gene3D" id="1.10.287.1260">
    <property type="match status" value="1"/>
</dbReference>
<evidence type="ECO:0000313" key="11">
    <source>
        <dbReference type="Proteomes" id="UP001597601"/>
    </source>
</evidence>
<feature type="domain" description="Mechanosensitive ion channel MscS" evidence="8">
    <location>
        <begin position="109"/>
        <end position="175"/>
    </location>
</feature>
<reference evidence="11" key="1">
    <citation type="journal article" date="2019" name="Int. J. Syst. Evol. Microbiol.">
        <title>The Global Catalogue of Microorganisms (GCM) 10K type strain sequencing project: providing services to taxonomists for standard genome sequencing and annotation.</title>
        <authorList>
            <consortium name="The Broad Institute Genomics Platform"/>
            <consortium name="The Broad Institute Genome Sequencing Center for Infectious Disease"/>
            <person name="Wu L."/>
            <person name="Ma J."/>
        </authorList>
    </citation>
    <scope>NUCLEOTIDE SEQUENCE [LARGE SCALE GENOMIC DNA]</scope>
    <source>
        <strain evidence="11">KCTC 52232</strain>
    </source>
</reference>
<evidence type="ECO:0000256" key="4">
    <source>
        <dbReference type="ARBA" id="ARBA00022692"/>
    </source>
</evidence>
<feature type="transmembrane region" description="Helical" evidence="7">
    <location>
        <begin position="63"/>
        <end position="88"/>
    </location>
</feature>
<proteinExistence type="inferred from homology"/>
<dbReference type="SUPFAM" id="SSF82861">
    <property type="entry name" value="Mechanosensitive channel protein MscS (YggB), transmembrane region"/>
    <property type="match status" value="1"/>
</dbReference>
<feature type="transmembrane region" description="Helical" evidence="7">
    <location>
        <begin position="94"/>
        <end position="122"/>
    </location>
</feature>
<dbReference type="InterPro" id="IPR006685">
    <property type="entry name" value="MscS_channel_2nd"/>
</dbReference>
<keyword evidence="5 7" id="KW-1133">Transmembrane helix</keyword>
<organism evidence="10 11">
    <name type="scientific">Mucilaginibacter antarcticus</name>
    <dbReference type="NCBI Taxonomy" id="1855725"/>
    <lineage>
        <taxon>Bacteria</taxon>
        <taxon>Pseudomonadati</taxon>
        <taxon>Bacteroidota</taxon>
        <taxon>Sphingobacteriia</taxon>
        <taxon>Sphingobacteriales</taxon>
        <taxon>Sphingobacteriaceae</taxon>
        <taxon>Mucilaginibacter</taxon>
    </lineage>
</organism>
<evidence type="ECO:0000313" key="10">
    <source>
        <dbReference type="EMBL" id="MFD2863094.1"/>
    </source>
</evidence>
<dbReference type="EMBL" id="JBHUON010000001">
    <property type="protein sequence ID" value="MFD2863094.1"/>
    <property type="molecule type" value="Genomic_DNA"/>
</dbReference>
<dbReference type="PANTHER" id="PTHR30221">
    <property type="entry name" value="SMALL-CONDUCTANCE MECHANOSENSITIVE CHANNEL"/>
    <property type="match status" value="1"/>
</dbReference>
<comment type="subcellular location">
    <subcellularLocation>
        <location evidence="1">Cell membrane</location>
        <topology evidence="1">Multi-pass membrane protein</topology>
    </subcellularLocation>
</comment>
<sequence length="266" mass="29573">MELQNFDIHAFYYLANTWLLNKGLNLVIALAVLLIGLKIIKYLGVRIRYRMSQRSVHSSLQPFFLSLAITSLYVSLIIYVLSIVGVPFNSFASILGGATVAVGLALSGTFQNFAGGVLILLLKPFELEDSIIAQGQDGKVTSIQIFYTVLLTADNKTVIIPNGKLFNEVIVNVTREGKRRLDFEVKLGYYVDVDQAKEIISKAIHTTDKVLKREVTRVGVIAFEVDHVRYTVTVWVLPGDFLNTKIALQERIIKDLKAGGIRLLGT</sequence>
<dbReference type="InterPro" id="IPR011014">
    <property type="entry name" value="MscS_channel_TM-2"/>
</dbReference>
<feature type="domain" description="Mechanosensitive ion channel MscS C-terminal" evidence="9">
    <location>
        <begin position="182"/>
        <end position="262"/>
    </location>
</feature>
<comment type="similarity">
    <text evidence="2">Belongs to the MscS (TC 1.A.23) family.</text>
</comment>
<dbReference type="Pfam" id="PF00924">
    <property type="entry name" value="MS_channel_2nd"/>
    <property type="match status" value="1"/>
</dbReference>
<keyword evidence="11" id="KW-1185">Reference proteome</keyword>
<evidence type="ECO:0000256" key="1">
    <source>
        <dbReference type="ARBA" id="ARBA00004651"/>
    </source>
</evidence>
<dbReference type="InterPro" id="IPR010920">
    <property type="entry name" value="LSM_dom_sf"/>
</dbReference>
<keyword evidence="6 7" id="KW-0472">Membrane</keyword>
<keyword evidence="3" id="KW-1003">Cell membrane</keyword>
<keyword evidence="4 7" id="KW-0812">Transmembrane</keyword>
<dbReference type="InterPro" id="IPR011066">
    <property type="entry name" value="MscS_channel_C_sf"/>
</dbReference>
<evidence type="ECO:0000256" key="7">
    <source>
        <dbReference type="SAM" id="Phobius"/>
    </source>
</evidence>
<dbReference type="RefSeq" id="WP_377122051.1">
    <property type="nucleotide sequence ID" value="NZ_JBHUHN010000001.1"/>
</dbReference>
<dbReference type="Pfam" id="PF21082">
    <property type="entry name" value="MS_channel_3rd"/>
    <property type="match status" value="1"/>
</dbReference>
<evidence type="ECO:0000256" key="2">
    <source>
        <dbReference type="ARBA" id="ARBA00008017"/>
    </source>
</evidence>
<dbReference type="InterPro" id="IPR049278">
    <property type="entry name" value="MS_channel_C"/>
</dbReference>
<dbReference type="PANTHER" id="PTHR30221:SF1">
    <property type="entry name" value="SMALL-CONDUCTANCE MECHANOSENSITIVE CHANNEL"/>
    <property type="match status" value="1"/>
</dbReference>
<evidence type="ECO:0000256" key="3">
    <source>
        <dbReference type="ARBA" id="ARBA00022475"/>
    </source>
</evidence>
<evidence type="ECO:0000256" key="6">
    <source>
        <dbReference type="ARBA" id="ARBA00023136"/>
    </source>
</evidence>
<evidence type="ECO:0000259" key="8">
    <source>
        <dbReference type="Pfam" id="PF00924"/>
    </source>
</evidence>
<dbReference type="Gene3D" id="2.30.30.60">
    <property type="match status" value="1"/>
</dbReference>
<dbReference type="Proteomes" id="UP001597601">
    <property type="component" value="Unassembled WGS sequence"/>
</dbReference>
<evidence type="ECO:0000259" key="9">
    <source>
        <dbReference type="Pfam" id="PF21082"/>
    </source>
</evidence>
<dbReference type="SUPFAM" id="SSF82689">
    <property type="entry name" value="Mechanosensitive channel protein MscS (YggB), C-terminal domain"/>
    <property type="match status" value="1"/>
</dbReference>
<dbReference type="SUPFAM" id="SSF50182">
    <property type="entry name" value="Sm-like ribonucleoproteins"/>
    <property type="match status" value="1"/>
</dbReference>
<name>A0ABW5XHB1_9SPHI</name>
<feature type="transmembrane region" description="Helical" evidence="7">
    <location>
        <begin position="23"/>
        <end position="43"/>
    </location>
</feature>